<name>A0A7J6MPL2_PERCH</name>
<accession>A0A7J6MPL2</accession>
<evidence type="ECO:0000313" key="4">
    <source>
        <dbReference type="Proteomes" id="UP000591131"/>
    </source>
</evidence>
<evidence type="ECO:0000256" key="1">
    <source>
        <dbReference type="SAM" id="MobiDB-lite"/>
    </source>
</evidence>
<feature type="chain" id="PRO_5029628339" evidence="2">
    <location>
        <begin position="19"/>
        <end position="208"/>
    </location>
</feature>
<protein>
    <submittedName>
        <fullName evidence="3">Uncharacterized protein</fullName>
    </submittedName>
</protein>
<organism evidence="3 4">
    <name type="scientific">Perkinsus chesapeaki</name>
    <name type="common">Clam parasite</name>
    <name type="synonym">Perkinsus andrewsi</name>
    <dbReference type="NCBI Taxonomy" id="330153"/>
    <lineage>
        <taxon>Eukaryota</taxon>
        <taxon>Sar</taxon>
        <taxon>Alveolata</taxon>
        <taxon>Perkinsozoa</taxon>
        <taxon>Perkinsea</taxon>
        <taxon>Perkinsida</taxon>
        <taxon>Perkinsidae</taxon>
        <taxon>Perkinsus</taxon>
    </lineage>
</organism>
<feature type="region of interest" description="Disordered" evidence="1">
    <location>
        <begin position="185"/>
        <end position="208"/>
    </location>
</feature>
<dbReference type="EMBL" id="JAAPAO010000082">
    <property type="protein sequence ID" value="KAF4673454.1"/>
    <property type="molecule type" value="Genomic_DNA"/>
</dbReference>
<dbReference type="Proteomes" id="UP000591131">
    <property type="component" value="Unassembled WGS sequence"/>
</dbReference>
<feature type="signal peptide" evidence="2">
    <location>
        <begin position="1"/>
        <end position="18"/>
    </location>
</feature>
<evidence type="ECO:0000256" key="2">
    <source>
        <dbReference type="SAM" id="SignalP"/>
    </source>
</evidence>
<evidence type="ECO:0000313" key="3">
    <source>
        <dbReference type="EMBL" id="KAF4673454.1"/>
    </source>
</evidence>
<dbReference type="AlphaFoldDB" id="A0A7J6MPL2"/>
<keyword evidence="2" id="KW-0732">Signal</keyword>
<comment type="caution">
    <text evidence="3">The sequence shown here is derived from an EMBL/GenBank/DDBJ whole genome shotgun (WGS) entry which is preliminary data.</text>
</comment>
<sequence>MHSLSAAALLVLSRQLLATSPLGVGFIEGSIRIVGMGISIREHQDDDSQCIVIDYTSKQALGLHKDSSHPLSVKSAVCMELVGTTPQQKSLPRGFELSGAEEGALKGVYVRRLYAEDPTVNKTGSNLQDGEQWTLFDRKHVEVQALDAQKHAKRRRWERALHIVVDMPLDINNEPDQNYMESSRAFEAETPAGGSTEAVAKYTKKQRQ</sequence>
<reference evidence="3 4" key="1">
    <citation type="submission" date="2020-04" db="EMBL/GenBank/DDBJ databases">
        <title>Perkinsus chesapeaki whole genome sequence.</title>
        <authorList>
            <person name="Bogema D.R."/>
        </authorList>
    </citation>
    <scope>NUCLEOTIDE SEQUENCE [LARGE SCALE GENOMIC DNA]</scope>
    <source>
        <strain evidence="3">ATCC PRA-425</strain>
    </source>
</reference>
<keyword evidence="4" id="KW-1185">Reference proteome</keyword>
<gene>
    <name evidence="3" type="ORF">FOL47_010506</name>
</gene>
<proteinExistence type="predicted"/>